<feature type="domain" description="Alpha/beta hydrolase fold-3" evidence="2">
    <location>
        <begin position="177"/>
        <end position="387"/>
    </location>
</feature>
<accession>A0A8H5BL00</accession>
<dbReference type="InterPro" id="IPR013094">
    <property type="entry name" value="AB_hydrolase_3"/>
</dbReference>
<sequence>MFVFNILEDATAEPPLKPRFQREPELDESMHFEDTEPFRLIIPHHTLSSLHYRNFFESYYLSTPFIRKLELDSPPTSKHQMAGERTNAAALSVQPLHPSMLGKLDPEYIEFHNKHVISIVPPHTLPWDPSIRNAPTVPGASEPLPVGKTHDIDITNTKCRVFTPEGEPPKDGWPVFIWFHGGGWTLGSISSETSFCTNMCVHAKCVVVSVDYRLAPEFPYPTAVEDAVDALQWVAKNGSQKLGVDVSKLAVGGSSSGGNLAAILALKAPDLSPPIPITFQLLHVPVTDNTASIDSFWGPNADVPWLTPERMIWFKRNYLPNKEDWTKWDASPLFAPDALIAKVPRAWVGVAELDLLREEGLAYAEKLKKNGVEVEVHVYKGAPHPFMAMDACYPLESR</sequence>
<organism evidence="3 4">
    <name type="scientific">Psilocybe cf. subviscida</name>
    <dbReference type="NCBI Taxonomy" id="2480587"/>
    <lineage>
        <taxon>Eukaryota</taxon>
        <taxon>Fungi</taxon>
        <taxon>Dikarya</taxon>
        <taxon>Basidiomycota</taxon>
        <taxon>Agaricomycotina</taxon>
        <taxon>Agaricomycetes</taxon>
        <taxon>Agaricomycetidae</taxon>
        <taxon>Agaricales</taxon>
        <taxon>Agaricineae</taxon>
        <taxon>Strophariaceae</taxon>
        <taxon>Psilocybe</taxon>
    </lineage>
</organism>
<reference evidence="3 4" key="1">
    <citation type="journal article" date="2020" name="ISME J.">
        <title>Uncovering the hidden diversity of litter-decomposition mechanisms in mushroom-forming fungi.</title>
        <authorList>
            <person name="Floudas D."/>
            <person name="Bentzer J."/>
            <person name="Ahren D."/>
            <person name="Johansson T."/>
            <person name="Persson P."/>
            <person name="Tunlid A."/>
        </authorList>
    </citation>
    <scope>NUCLEOTIDE SEQUENCE [LARGE SCALE GENOMIC DNA]</scope>
    <source>
        <strain evidence="3 4">CBS 101986</strain>
    </source>
</reference>
<dbReference type="EMBL" id="JAACJJ010000015">
    <property type="protein sequence ID" value="KAF5325247.1"/>
    <property type="molecule type" value="Genomic_DNA"/>
</dbReference>
<comment type="caution">
    <text evidence="3">The sequence shown here is derived from an EMBL/GenBank/DDBJ whole genome shotgun (WGS) entry which is preliminary data.</text>
</comment>
<dbReference type="PANTHER" id="PTHR48081">
    <property type="entry name" value="AB HYDROLASE SUPERFAMILY PROTEIN C4A8.06C"/>
    <property type="match status" value="1"/>
</dbReference>
<keyword evidence="1" id="KW-0378">Hydrolase</keyword>
<protein>
    <recommendedName>
        <fullName evidence="2">Alpha/beta hydrolase fold-3 domain-containing protein</fullName>
    </recommendedName>
</protein>
<dbReference type="OrthoDB" id="408631at2759"/>
<name>A0A8H5BL00_9AGAR</name>
<dbReference type="Gene3D" id="3.40.50.1820">
    <property type="entry name" value="alpha/beta hydrolase"/>
    <property type="match status" value="1"/>
</dbReference>
<dbReference type="AlphaFoldDB" id="A0A8H5BL00"/>
<dbReference type="PANTHER" id="PTHR48081:SF8">
    <property type="entry name" value="ALPHA_BETA HYDROLASE FOLD-3 DOMAIN-CONTAINING PROTEIN-RELATED"/>
    <property type="match status" value="1"/>
</dbReference>
<dbReference type="GO" id="GO:0016787">
    <property type="term" value="F:hydrolase activity"/>
    <property type="evidence" value="ECO:0007669"/>
    <property type="project" value="UniProtKB-KW"/>
</dbReference>
<dbReference type="Proteomes" id="UP000567179">
    <property type="component" value="Unassembled WGS sequence"/>
</dbReference>
<evidence type="ECO:0000313" key="3">
    <source>
        <dbReference type="EMBL" id="KAF5325247.1"/>
    </source>
</evidence>
<gene>
    <name evidence="3" type="ORF">D9619_010121</name>
</gene>
<evidence type="ECO:0000313" key="4">
    <source>
        <dbReference type="Proteomes" id="UP000567179"/>
    </source>
</evidence>
<evidence type="ECO:0000256" key="1">
    <source>
        <dbReference type="ARBA" id="ARBA00022801"/>
    </source>
</evidence>
<dbReference type="SUPFAM" id="SSF53474">
    <property type="entry name" value="alpha/beta-Hydrolases"/>
    <property type="match status" value="1"/>
</dbReference>
<proteinExistence type="predicted"/>
<dbReference type="InterPro" id="IPR050300">
    <property type="entry name" value="GDXG_lipolytic_enzyme"/>
</dbReference>
<keyword evidence="4" id="KW-1185">Reference proteome</keyword>
<dbReference type="Pfam" id="PF07859">
    <property type="entry name" value="Abhydrolase_3"/>
    <property type="match status" value="1"/>
</dbReference>
<evidence type="ECO:0000259" key="2">
    <source>
        <dbReference type="Pfam" id="PF07859"/>
    </source>
</evidence>
<dbReference type="InterPro" id="IPR029058">
    <property type="entry name" value="AB_hydrolase_fold"/>
</dbReference>